<evidence type="ECO:0000256" key="3">
    <source>
        <dbReference type="ARBA" id="ARBA00022737"/>
    </source>
</evidence>
<proteinExistence type="inferred from homology"/>
<reference evidence="6" key="1">
    <citation type="journal article" date="2014" name="Int. J. Syst. Evol. Microbiol.">
        <title>Complete genome sequence of Corynebacterium casei LMG S-19264T (=DSM 44701T), isolated from a smear-ripened cheese.</title>
        <authorList>
            <consortium name="US DOE Joint Genome Institute (JGI-PGF)"/>
            <person name="Walter F."/>
            <person name="Albersmeier A."/>
            <person name="Kalinowski J."/>
            <person name="Ruckert C."/>
        </authorList>
    </citation>
    <scope>NUCLEOTIDE SEQUENCE</scope>
    <source>
        <strain evidence="6">CGMCC 1.12754</strain>
    </source>
</reference>
<dbReference type="CDD" id="cd03349">
    <property type="entry name" value="LbH_XAT"/>
    <property type="match status" value="1"/>
</dbReference>
<protein>
    <submittedName>
        <fullName evidence="6">Vat family streptogramin A O-acetyltransferase</fullName>
    </submittedName>
</protein>
<dbReference type="Pfam" id="PF00132">
    <property type="entry name" value="Hexapep"/>
    <property type="match status" value="1"/>
</dbReference>
<evidence type="ECO:0000313" key="7">
    <source>
        <dbReference type="Proteomes" id="UP000622860"/>
    </source>
</evidence>
<name>A0A917HHX6_9BACI</name>
<keyword evidence="2" id="KW-0808">Transferase</keyword>
<dbReference type="Proteomes" id="UP000622860">
    <property type="component" value="Unassembled WGS sequence"/>
</dbReference>
<dbReference type="SUPFAM" id="SSF51161">
    <property type="entry name" value="Trimeric LpxA-like enzymes"/>
    <property type="match status" value="1"/>
</dbReference>
<dbReference type="InterPro" id="IPR050179">
    <property type="entry name" value="Trans_hexapeptide_repeat"/>
</dbReference>
<dbReference type="GO" id="GO:0016746">
    <property type="term" value="F:acyltransferase activity"/>
    <property type="evidence" value="ECO:0007669"/>
    <property type="project" value="UniProtKB-KW"/>
</dbReference>
<dbReference type="RefSeq" id="WP_188455760.1">
    <property type="nucleotide sequence ID" value="NZ_BMFR01000010.1"/>
</dbReference>
<keyword evidence="5" id="KW-0012">Acyltransferase</keyword>
<evidence type="ECO:0000313" key="6">
    <source>
        <dbReference type="EMBL" id="GGG79142.1"/>
    </source>
</evidence>
<comment type="similarity">
    <text evidence="1">Belongs to the transferase hexapeptide repeat family.</text>
</comment>
<dbReference type="InterPro" id="IPR018357">
    <property type="entry name" value="Hexapep_transf_CS"/>
</dbReference>
<organism evidence="6 7">
    <name type="scientific">Virgibacillus oceani</name>
    <dbReference type="NCBI Taxonomy" id="1479511"/>
    <lineage>
        <taxon>Bacteria</taxon>
        <taxon>Bacillati</taxon>
        <taxon>Bacillota</taxon>
        <taxon>Bacilli</taxon>
        <taxon>Bacillales</taxon>
        <taxon>Bacillaceae</taxon>
        <taxon>Virgibacillus</taxon>
    </lineage>
</organism>
<evidence type="ECO:0000256" key="2">
    <source>
        <dbReference type="ARBA" id="ARBA00022679"/>
    </source>
</evidence>
<dbReference type="EMBL" id="BMFR01000010">
    <property type="protein sequence ID" value="GGG79142.1"/>
    <property type="molecule type" value="Genomic_DNA"/>
</dbReference>
<evidence type="ECO:0000256" key="1">
    <source>
        <dbReference type="ARBA" id="ARBA00007274"/>
    </source>
</evidence>
<keyword evidence="4" id="KW-0046">Antibiotic resistance</keyword>
<keyword evidence="7" id="KW-1185">Reference proteome</keyword>
<dbReference type="PANTHER" id="PTHR43300">
    <property type="entry name" value="ACETYLTRANSFERASE"/>
    <property type="match status" value="1"/>
</dbReference>
<dbReference type="PANTHER" id="PTHR43300:SF11">
    <property type="entry name" value="ACETYLTRANSFERASE RV3034C-RELATED"/>
    <property type="match status" value="1"/>
</dbReference>
<keyword evidence="3" id="KW-0677">Repeat</keyword>
<dbReference type="PROSITE" id="PS00101">
    <property type="entry name" value="HEXAPEP_TRANSFERASES"/>
    <property type="match status" value="1"/>
</dbReference>
<gene>
    <name evidence="6" type="ORF">GCM10011398_25570</name>
</gene>
<evidence type="ECO:0000256" key="5">
    <source>
        <dbReference type="ARBA" id="ARBA00023315"/>
    </source>
</evidence>
<dbReference type="NCBIfam" id="NF000311">
    <property type="entry name" value="Vat_ABCDEFH"/>
    <property type="match status" value="1"/>
</dbReference>
<evidence type="ECO:0000256" key="4">
    <source>
        <dbReference type="ARBA" id="ARBA00023251"/>
    </source>
</evidence>
<dbReference type="InterPro" id="IPR011004">
    <property type="entry name" value="Trimer_LpxA-like_sf"/>
</dbReference>
<sequence length="217" mass="24620">MESQNHLGPNPDEKYPIKGNNHVQFIKPFITKPNILVGEYSYYDSKNGESLEEQVLYHYEIIGDKLIIGKFCSIGPGTTFIMNGANHRMDGSTFPFNLFGNGWEKFTPTLKDLPYKGNTEIGNDVWIGREVTIMPGVKIGDGAIIGAKSVIAKNVEPYTIVAGNPSRVIKKRFSEEKVKNLLEIRWWDLTIEIINEHIDLILNGDVEKLKQNLRRDK</sequence>
<dbReference type="FunFam" id="2.160.10.10:FF:000037">
    <property type="entry name" value="Streptogramin A acetyltransferase"/>
    <property type="match status" value="1"/>
</dbReference>
<dbReference type="AlphaFoldDB" id="A0A917HHX6"/>
<reference evidence="6" key="2">
    <citation type="submission" date="2020-09" db="EMBL/GenBank/DDBJ databases">
        <authorList>
            <person name="Sun Q."/>
            <person name="Zhou Y."/>
        </authorList>
    </citation>
    <scope>NUCLEOTIDE SEQUENCE</scope>
    <source>
        <strain evidence="6">CGMCC 1.12754</strain>
    </source>
</reference>
<dbReference type="Gene3D" id="2.160.10.10">
    <property type="entry name" value="Hexapeptide repeat proteins"/>
    <property type="match status" value="1"/>
</dbReference>
<dbReference type="GO" id="GO:0046677">
    <property type="term" value="P:response to antibiotic"/>
    <property type="evidence" value="ECO:0007669"/>
    <property type="project" value="UniProtKB-KW"/>
</dbReference>
<comment type="caution">
    <text evidence="6">The sequence shown here is derived from an EMBL/GenBank/DDBJ whole genome shotgun (WGS) entry which is preliminary data.</text>
</comment>
<accession>A0A917HHX6</accession>
<dbReference type="InterPro" id="IPR001451">
    <property type="entry name" value="Hexapep"/>
</dbReference>